<proteinExistence type="predicted"/>
<evidence type="ECO:0000259" key="3">
    <source>
        <dbReference type="PROSITE" id="PS50894"/>
    </source>
</evidence>
<dbReference type="EMBL" id="CP106753">
    <property type="protein sequence ID" value="UXY13933.1"/>
    <property type="molecule type" value="Genomic_DNA"/>
</dbReference>
<organism evidence="4 5">
    <name type="scientific">Chitiniphilus purpureus</name>
    <dbReference type="NCBI Taxonomy" id="2981137"/>
    <lineage>
        <taxon>Bacteria</taxon>
        <taxon>Pseudomonadati</taxon>
        <taxon>Pseudomonadota</taxon>
        <taxon>Betaproteobacteria</taxon>
        <taxon>Neisseriales</taxon>
        <taxon>Chitinibacteraceae</taxon>
        <taxon>Chitiniphilus</taxon>
    </lineage>
</organism>
<reference evidence="4" key="1">
    <citation type="submission" date="2022-10" db="EMBL/GenBank/DDBJ databases">
        <title>Chitiniphilus purpureus sp. nov., a novel chitin-degrading bacterium isolated from crawfish pond sediment.</title>
        <authorList>
            <person name="Li K."/>
        </authorList>
    </citation>
    <scope>NUCLEOTIDE SEQUENCE</scope>
    <source>
        <strain evidence="4">CD1</strain>
    </source>
</reference>
<dbReference type="InterPro" id="IPR008207">
    <property type="entry name" value="Sig_transdc_His_kin_Hpt_dom"/>
</dbReference>
<dbReference type="RefSeq" id="WP_263123231.1">
    <property type="nucleotide sequence ID" value="NZ_CP106753.1"/>
</dbReference>
<name>A0ABY6DPU3_9NEIS</name>
<feature type="modified residue" description="Phosphohistidine" evidence="2">
    <location>
        <position position="71"/>
    </location>
</feature>
<dbReference type="PROSITE" id="PS50894">
    <property type="entry name" value="HPT"/>
    <property type="match status" value="1"/>
</dbReference>
<keyword evidence="5" id="KW-1185">Reference proteome</keyword>
<accession>A0ABY6DPU3</accession>
<dbReference type="Gene3D" id="1.20.120.160">
    <property type="entry name" value="HPT domain"/>
    <property type="match status" value="1"/>
</dbReference>
<dbReference type="Proteomes" id="UP001061302">
    <property type="component" value="Chromosome"/>
</dbReference>
<evidence type="ECO:0000313" key="4">
    <source>
        <dbReference type="EMBL" id="UXY13933.1"/>
    </source>
</evidence>
<dbReference type="Pfam" id="PF01627">
    <property type="entry name" value="Hpt"/>
    <property type="match status" value="1"/>
</dbReference>
<gene>
    <name evidence="4" type="ORF">N8I74_11425</name>
</gene>
<keyword evidence="1" id="KW-0902">Two-component regulatory system</keyword>
<evidence type="ECO:0000256" key="1">
    <source>
        <dbReference type="ARBA" id="ARBA00023012"/>
    </source>
</evidence>
<dbReference type="InterPro" id="IPR036641">
    <property type="entry name" value="HPT_dom_sf"/>
</dbReference>
<sequence length="125" mass="13189">MGVEQDALRPALLDAELASVERALTEVRMQIGMDLRAELLGAFLPLLQETMQRLPVALAAGEAEQAVRYAHKLKGAALQLGAGQLADGCRQIEAAARGGLLDTAAAALPRVLQLGHGLLSRLKSQ</sequence>
<evidence type="ECO:0000256" key="2">
    <source>
        <dbReference type="PROSITE-ProRule" id="PRU00110"/>
    </source>
</evidence>
<evidence type="ECO:0000313" key="5">
    <source>
        <dbReference type="Proteomes" id="UP001061302"/>
    </source>
</evidence>
<feature type="domain" description="HPt" evidence="3">
    <location>
        <begin position="32"/>
        <end position="125"/>
    </location>
</feature>
<keyword evidence="2" id="KW-0597">Phosphoprotein</keyword>
<dbReference type="SUPFAM" id="SSF47226">
    <property type="entry name" value="Histidine-containing phosphotransfer domain, HPT domain"/>
    <property type="match status" value="1"/>
</dbReference>
<protein>
    <submittedName>
        <fullName evidence="4">Hpt domain-containing protein</fullName>
    </submittedName>
</protein>